<dbReference type="Proteomes" id="UP000596977">
    <property type="component" value="Unassembled WGS sequence"/>
</dbReference>
<dbReference type="InterPro" id="IPR039424">
    <property type="entry name" value="SBP_5"/>
</dbReference>
<feature type="chain" id="PRO_5037517947" evidence="4">
    <location>
        <begin position="25"/>
        <end position="619"/>
    </location>
</feature>
<dbReference type="GO" id="GO:0015833">
    <property type="term" value="P:peptide transport"/>
    <property type="evidence" value="ECO:0007669"/>
    <property type="project" value="TreeGrafter"/>
</dbReference>
<dbReference type="Gene3D" id="3.40.190.10">
    <property type="entry name" value="Periplasmic binding protein-like II"/>
    <property type="match status" value="1"/>
</dbReference>
<reference evidence="6 7" key="1">
    <citation type="journal article" date="2014" name="Int. J. Syst. Evol. Microbiol.">
        <title>Complete genome sequence of Corynebacterium casei LMG S-19264T (=DSM 44701T), isolated from a smear-ripened cheese.</title>
        <authorList>
            <consortium name="US DOE Joint Genome Institute (JGI-PGF)"/>
            <person name="Walter F."/>
            <person name="Albersmeier A."/>
            <person name="Kalinowski J."/>
            <person name="Ruckert C."/>
        </authorList>
    </citation>
    <scope>NUCLEOTIDE SEQUENCE [LARGE SCALE GENOMIC DNA]</scope>
    <source>
        <strain evidence="6 7">CGMCC 1.15896</strain>
    </source>
</reference>
<dbReference type="GO" id="GO:0043190">
    <property type="term" value="C:ATP-binding cassette (ABC) transporter complex"/>
    <property type="evidence" value="ECO:0007669"/>
    <property type="project" value="InterPro"/>
</dbReference>
<dbReference type="InterPro" id="IPR000914">
    <property type="entry name" value="SBP_5_dom"/>
</dbReference>
<feature type="signal peptide" evidence="4">
    <location>
        <begin position="1"/>
        <end position="24"/>
    </location>
</feature>
<dbReference type="Pfam" id="PF00496">
    <property type="entry name" value="SBP_bac_5"/>
    <property type="match status" value="1"/>
</dbReference>
<dbReference type="Gene3D" id="3.10.105.10">
    <property type="entry name" value="Dipeptide-binding Protein, Domain 3"/>
    <property type="match status" value="1"/>
</dbReference>
<keyword evidence="7" id="KW-1185">Reference proteome</keyword>
<evidence type="ECO:0000313" key="7">
    <source>
        <dbReference type="Proteomes" id="UP000596977"/>
    </source>
</evidence>
<protein>
    <submittedName>
        <fullName evidence="6">ABC transporter substrate-binding protein</fullName>
    </submittedName>
</protein>
<dbReference type="EMBL" id="BMKB01000003">
    <property type="protein sequence ID" value="GGA49280.1"/>
    <property type="molecule type" value="Genomic_DNA"/>
</dbReference>
<dbReference type="GO" id="GO:0042884">
    <property type="term" value="P:microcin transport"/>
    <property type="evidence" value="ECO:0007669"/>
    <property type="project" value="TreeGrafter"/>
</dbReference>
<gene>
    <name evidence="6" type="ORF">GCM10011499_18940</name>
</gene>
<dbReference type="GO" id="GO:1904680">
    <property type="term" value="F:peptide transmembrane transporter activity"/>
    <property type="evidence" value="ECO:0007669"/>
    <property type="project" value="TreeGrafter"/>
</dbReference>
<evidence type="ECO:0000313" key="6">
    <source>
        <dbReference type="EMBL" id="GGA49280.1"/>
    </source>
</evidence>
<evidence type="ECO:0000259" key="5">
    <source>
        <dbReference type="Pfam" id="PF00496"/>
    </source>
</evidence>
<accession>A0A916VXD4</accession>
<dbReference type="InterPro" id="IPR030678">
    <property type="entry name" value="Peptide/Ni-bd"/>
</dbReference>
<evidence type="ECO:0000256" key="4">
    <source>
        <dbReference type="SAM" id="SignalP"/>
    </source>
</evidence>
<dbReference type="PANTHER" id="PTHR30290">
    <property type="entry name" value="PERIPLASMIC BINDING COMPONENT OF ABC TRANSPORTER"/>
    <property type="match status" value="1"/>
</dbReference>
<dbReference type="OrthoDB" id="9803988at2"/>
<dbReference type="GO" id="GO:0030288">
    <property type="term" value="C:outer membrane-bounded periplasmic space"/>
    <property type="evidence" value="ECO:0007669"/>
    <property type="project" value="TreeGrafter"/>
</dbReference>
<feature type="domain" description="Solute-binding protein family 5" evidence="5">
    <location>
        <begin position="107"/>
        <end position="521"/>
    </location>
</feature>
<keyword evidence="3 4" id="KW-0732">Signal</keyword>
<dbReference type="RefSeq" id="WP_127074237.1">
    <property type="nucleotide sequence ID" value="NZ_BMKB01000003.1"/>
</dbReference>
<dbReference type="SUPFAM" id="SSF53850">
    <property type="entry name" value="Periplasmic binding protein-like II"/>
    <property type="match status" value="1"/>
</dbReference>
<evidence type="ECO:0000256" key="1">
    <source>
        <dbReference type="ARBA" id="ARBA00004418"/>
    </source>
</evidence>
<comment type="caution">
    <text evidence="6">The sequence shown here is derived from an EMBL/GenBank/DDBJ whole genome shotgun (WGS) entry which is preliminary data.</text>
</comment>
<dbReference type="AlphaFoldDB" id="A0A916VXD4"/>
<comment type="similarity">
    <text evidence="2">Belongs to the bacterial solute-binding protein 5 family.</text>
</comment>
<evidence type="ECO:0000256" key="3">
    <source>
        <dbReference type="ARBA" id="ARBA00022729"/>
    </source>
</evidence>
<dbReference type="PANTHER" id="PTHR30290:SF64">
    <property type="entry name" value="ABC TRANSPORTER PERIPLASMIC BINDING PROTEIN"/>
    <property type="match status" value="1"/>
</dbReference>
<organism evidence="6 7">
    <name type="scientific">Pelagibacterium lentulum</name>
    <dbReference type="NCBI Taxonomy" id="2029865"/>
    <lineage>
        <taxon>Bacteria</taxon>
        <taxon>Pseudomonadati</taxon>
        <taxon>Pseudomonadota</taxon>
        <taxon>Alphaproteobacteria</taxon>
        <taxon>Hyphomicrobiales</taxon>
        <taxon>Devosiaceae</taxon>
        <taxon>Pelagibacterium</taxon>
    </lineage>
</organism>
<comment type="subcellular location">
    <subcellularLocation>
        <location evidence="1">Periplasm</location>
    </subcellularLocation>
</comment>
<sequence length="619" mass="70680">MQALRLAMGLAIASMIAISLPASAQDEMQWRHATSLTDEVKYPEGFAHFDYVNPDAPKGGTVRLNSLQTTFDSFNPVLPEGQAASGLGLVYETLMTSSLDELYTQYGLLAEAMAYPDDYSSVTYRMNPNARWHDGEPVTVDDVLWSFEMLLEISPFYQSYYANVTDVEITGEQEITFSFDETGNRELPHIMGQMLVLPKHWWEGENAEGQQRDIRRSTLEPPLGSGPYRLDSFVAGRSVTYARVEDYWGIDEPVNIGTNNFDTYRVEYFRDLTVAFEAFKADTFDWWSENQARRWATAYDFPAVNEGRIIREEFDEPYRSSGVMVGFVMNMRDEKFQHPRVREALNYAFDFEELNRTIFFDQYERIDSFFFGSDLRHDGLPEGRELEILEDVRDSVPEEVFTRRYTNPIGGTEEARRENLREALRLFAEAGYTLDGTRLVNENGEQFGFEILLNGPTIEPVAMHLAENLNTIGANVTVRSVDSPQFTNRVRSFDYDVVYTGWAQSMSPGNEQRDYWGTSSVNADGSRNYAGISNPGVDALIDRIIFAEDRETLEAASMALDRVLLAQHFIVPSYVISYARIARWDRFSHPDPLPYYAIGFPDIWWWDEEKAAATGGASR</sequence>
<dbReference type="PIRSF" id="PIRSF002741">
    <property type="entry name" value="MppA"/>
    <property type="match status" value="1"/>
</dbReference>
<dbReference type="CDD" id="cd08497">
    <property type="entry name" value="MbnE-like"/>
    <property type="match status" value="1"/>
</dbReference>
<evidence type="ECO:0000256" key="2">
    <source>
        <dbReference type="ARBA" id="ARBA00005695"/>
    </source>
</evidence>
<proteinExistence type="inferred from homology"/>
<name>A0A916VXD4_9HYPH</name>